<name>A0ABY5HM68_9GAMM</name>
<dbReference type="Gene3D" id="2.60.120.460">
    <property type="entry name" value="YjbQ-like"/>
    <property type="match status" value="1"/>
</dbReference>
<comment type="similarity">
    <text evidence="1">Belongs to the UPF0047 family.</text>
</comment>
<accession>A0ABY5HM68</accession>
<dbReference type="PANTHER" id="PTHR30615:SF8">
    <property type="entry name" value="UPF0047 PROTEIN C4A8.02C"/>
    <property type="match status" value="1"/>
</dbReference>
<gene>
    <name evidence="2" type="ORF">KDW95_07615</name>
</gene>
<dbReference type="EMBL" id="CP073347">
    <property type="protein sequence ID" value="UTW13501.1"/>
    <property type="molecule type" value="Genomic_DNA"/>
</dbReference>
<evidence type="ECO:0000313" key="3">
    <source>
        <dbReference type="Proteomes" id="UP001058461"/>
    </source>
</evidence>
<dbReference type="PIRSF" id="PIRSF004681">
    <property type="entry name" value="UCP004681"/>
    <property type="match status" value="1"/>
</dbReference>
<reference evidence="2" key="1">
    <citation type="submission" date="2021-04" db="EMBL/GenBank/DDBJ databases">
        <title>Oceanospirillales bacteria with DddD are important DMSP degraders in coastal seawater.</title>
        <authorList>
            <person name="Liu J."/>
        </authorList>
    </citation>
    <scope>NUCLEOTIDE SEQUENCE</scope>
    <source>
        <strain evidence="2">D13-1</strain>
    </source>
</reference>
<dbReference type="PANTHER" id="PTHR30615">
    <property type="entry name" value="UNCHARACTERIZED PROTEIN YJBQ-RELATED"/>
    <property type="match status" value="1"/>
</dbReference>
<dbReference type="InterPro" id="IPR035917">
    <property type="entry name" value="YjbQ-like_sf"/>
</dbReference>
<dbReference type="RefSeq" id="WP_255855692.1">
    <property type="nucleotide sequence ID" value="NZ_CP073347.1"/>
</dbReference>
<dbReference type="NCBIfam" id="TIGR00149">
    <property type="entry name" value="TIGR00149_YjbQ"/>
    <property type="match status" value="1"/>
</dbReference>
<evidence type="ECO:0000256" key="1">
    <source>
        <dbReference type="ARBA" id="ARBA00005534"/>
    </source>
</evidence>
<dbReference type="Proteomes" id="UP001058461">
    <property type="component" value="Chromosome"/>
</dbReference>
<protein>
    <submittedName>
        <fullName evidence="2">Secondary thiamine-phosphate synthase enzyme YjbQ</fullName>
    </submittedName>
</protein>
<keyword evidence="3" id="KW-1185">Reference proteome</keyword>
<dbReference type="SUPFAM" id="SSF111038">
    <property type="entry name" value="YjbQ-like"/>
    <property type="match status" value="1"/>
</dbReference>
<dbReference type="Pfam" id="PF01894">
    <property type="entry name" value="YjbQ"/>
    <property type="match status" value="1"/>
</dbReference>
<sequence length="139" mass="15784">MWIRKEIQLSPRARGFHLITQDIERELPELQRLRVGLLHLFIKHSSASLAINENADPDVRRDFEAFFHQLVPENAPWCTHLDEGPDDMPAHIKAGLLGSSLSIPVSDGHLDLGLWQGIYLCEHRNRGGSRHIVLTLQGE</sequence>
<organism evidence="2 3">
    <name type="scientific">Marinobacterium rhizophilum</name>
    <dbReference type="NCBI Taxonomy" id="420402"/>
    <lineage>
        <taxon>Bacteria</taxon>
        <taxon>Pseudomonadati</taxon>
        <taxon>Pseudomonadota</taxon>
        <taxon>Gammaproteobacteria</taxon>
        <taxon>Oceanospirillales</taxon>
        <taxon>Oceanospirillaceae</taxon>
        <taxon>Marinobacterium</taxon>
    </lineage>
</organism>
<dbReference type="InterPro" id="IPR001602">
    <property type="entry name" value="UPF0047_YjbQ-like"/>
</dbReference>
<proteinExistence type="inferred from homology"/>
<evidence type="ECO:0000313" key="2">
    <source>
        <dbReference type="EMBL" id="UTW13501.1"/>
    </source>
</evidence>